<name>A0A2P6QZ31_ROSCH</name>
<keyword evidence="8" id="KW-0732">Signal</keyword>
<feature type="region of interest" description="Disordered" evidence="7">
    <location>
        <begin position="262"/>
        <end position="284"/>
    </location>
</feature>
<evidence type="ECO:0000256" key="5">
    <source>
        <dbReference type="ARBA" id="ARBA00022989"/>
    </source>
</evidence>
<evidence type="ECO:0000256" key="3">
    <source>
        <dbReference type="ARBA" id="ARBA00022692"/>
    </source>
</evidence>
<dbReference type="Gramene" id="PRQ39369">
    <property type="protein sequence ID" value="PRQ39369"/>
    <property type="gene ID" value="RchiOBHm_Chr4g0424421"/>
</dbReference>
<comment type="subcellular location">
    <subcellularLocation>
        <location evidence="1">Membrane</location>
        <topology evidence="1">Single-pass membrane protein</topology>
    </subcellularLocation>
</comment>
<evidence type="ECO:0000259" key="10">
    <source>
        <dbReference type="Pfam" id="PF14416"/>
    </source>
</evidence>
<keyword evidence="5" id="KW-1133">Transmembrane helix</keyword>
<dbReference type="GO" id="GO:0016413">
    <property type="term" value="F:O-acetyltransferase activity"/>
    <property type="evidence" value="ECO:0007669"/>
    <property type="project" value="InterPro"/>
</dbReference>
<dbReference type="PANTHER" id="PTHR32285">
    <property type="entry name" value="PROTEIN TRICHOME BIREFRINGENCE-LIKE 9-RELATED"/>
    <property type="match status" value="1"/>
</dbReference>
<dbReference type="EMBL" id="PDCK01000042">
    <property type="protein sequence ID" value="PRQ39369.1"/>
    <property type="molecule type" value="Genomic_DNA"/>
</dbReference>
<feature type="domain" description="Trichome birefringence-like N-terminal" evidence="10">
    <location>
        <begin position="22"/>
        <end position="74"/>
    </location>
</feature>
<reference evidence="11 12" key="1">
    <citation type="journal article" date="2018" name="Nat. Genet.">
        <title>The Rosa genome provides new insights in the design of modern roses.</title>
        <authorList>
            <person name="Bendahmane M."/>
        </authorList>
    </citation>
    <scope>NUCLEOTIDE SEQUENCE [LARGE SCALE GENOMIC DNA]</scope>
    <source>
        <strain evidence="12">cv. Old Blush</strain>
    </source>
</reference>
<evidence type="ECO:0000256" key="8">
    <source>
        <dbReference type="SAM" id="SignalP"/>
    </source>
</evidence>
<dbReference type="Pfam" id="PF13839">
    <property type="entry name" value="PC-Esterase"/>
    <property type="match status" value="1"/>
</dbReference>
<evidence type="ECO:0000256" key="2">
    <source>
        <dbReference type="ARBA" id="ARBA00007727"/>
    </source>
</evidence>
<evidence type="ECO:0000313" key="12">
    <source>
        <dbReference type="Proteomes" id="UP000238479"/>
    </source>
</evidence>
<keyword evidence="12" id="KW-1185">Reference proteome</keyword>
<dbReference type="PANTHER" id="PTHR32285:SF149">
    <property type="entry name" value="TRICHOME BIREFRINGENCE-LIKE N-TERMINAL DOMAIN-CONTAINING PROTEIN"/>
    <property type="match status" value="1"/>
</dbReference>
<evidence type="ECO:0000259" key="9">
    <source>
        <dbReference type="Pfam" id="PF13839"/>
    </source>
</evidence>
<evidence type="ECO:0000256" key="1">
    <source>
        <dbReference type="ARBA" id="ARBA00004167"/>
    </source>
</evidence>
<keyword evidence="4" id="KW-0735">Signal-anchor</keyword>
<comment type="caution">
    <text evidence="11">The sequence shown here is derived from an EMBL/GenBank/DDBJ whole genome shotgun (WGS) entry which is preliminary data.</text>
</comment>
<sequence length="351" mass="39547">MNTVLVLMLFVVSAYQVHNTAGCDVSNGSWVYDDSYPLYNASSCSFILKAFDCVGNGRPDKDYLKYRWQPFECNLPTFNGTDILMRFKGKSIMFVGDSLSSNQWQSLACMVYTSITPQPNYTLFRQGELSTFAFPEYNVQLLFSRNPLLVDVVSTKVGRVLKLDSISLENQKLWNETSVVIFDTWHWWLHVGRKQPWDLIQVGNQTYEDMDRLVAYEKALNTWAKWVDSNVDLAKTKVFFQGVSPDHQNASDWTLNPKSEAMNCTAESEPLPAGSENPSAHPAEQVAEKVLRSMLKPASLLNVTTLSHLRKDGHPSVYGLGGSRGLDCTHWCLSGVPDTWNVLLYAALTES</sequence>
<dbReference type="Proteomes" id="UP000238479">
    <property type="component" value="Chromosome 4"/>
</dbReference>
<feature type="signal peptide" evidence="8">
    <location>
        <begin position="1"/>
        <end position="22"/>
    </location>
</feature>
<evidence type="ECO:0000256" key="6">
    <source>
        <dbReference type="ARBA" id="ARBA00023136"/>
    </source>
</evidence>
<keyword evidence="6" id="KW-0472">Membrane</keyword>
<keyword evidence="3" id="KW-0812">Transmembrane</keyword>
<protein>
    <submittedName>
        <fullName evidence="11">Putative PMR5 domain, PC-Esterase</fullName>
    </submittedName>
</protein>
<evidence type="ECO:0000313" key="11">
    <source>
        <dbReference type="EMBL" id="PRQ39369.1"/>
    </source>
</evidence>
<dbReference type="OrthoDB" id="630188at2759"/>
<dbReference type="GO" id="GO:0005794">
    <property type="term" value="C:Golgi apparatus"/>
    <property type="evidence" value="ECO:0007669"/>
    <property type="project" value="TreeGrafter"/>
</dbReference>
<accession>A0A2P6QZ31</accession>
<dbReference type="OMA" id="NCKANGR"/>
<gene>
    <name evidence="11" type="ORF">RchiOBHm_Chr4g0424421</name>
</gene>
<comment type="similarity">
    <text evidence="2">Belongs to the PC-esterase family. TBL subfamily.</text>
</comment>
<dbReference type="GO" id="GO:0016020">
    <property type="term" value="C:membrane"/>
    <property type="evidence" value="ECO:0007669"/>
    <property type="project" value="UniProtKB-SubCell"/>
</dbReference>
<dbReference type="InterPro" id="IPR029962">
    <property type="entry name" value="TBL"/>
</dbReference>
<feature type="chain" id="PRO_5015145069" evidence="8">
    <location>
        <begin position="23"/>
        <end position="351"/>
    </location>
</feature>
<evidence type="ECO:0000256" key="4">
    <source>
        <dbReference type="ARBA" id="ARBA00022968"/>
    </source>
</evidence>
<proteinExistence type="inferred from homology"/>
<dbReference type="InterPro" id="IPR026057">
    <property type="entry name" value="TBL_C"/>
</dbReference>
<organism evidence="11 12">
    <name type="scientific">Rosa chinensis</name>
    <name type="common">China rose</name>
    <dbReference type="NCBI Taxonomy" id="74649"/>
    <lineage>
        <taxon>Eukaryota</taxon>
        <taxon>Viridiplantae</taxon>
        <taxon>Streptophyta</taxon>
        <taxon>Embryophyta</taxon>
        <taxon>Tracheophyta</taxon>
        <taxon>Spermatophyta</taxon>
        <taxon>Magnoliopsida</taxon>
        <taxon>eudicotyledons</taxon>
        <taxon>Gunneridae</taxon>
        <taxon>Pentapetalae</taxon>
        <taxon>rosids</taxon>
        <taxon>fabids</taxon>
        <taxon>Rosales</taxon>
        <taxon>Rosaceae</taxon>
        <taxon>Rosoideae</taxon>
        <taxon>Rosoideae incertae sedis</taxon>
        <taxon>Rosa</taxon>
    </lineage>
</organism>
<dbReference type="InterPro" id="IPR025846">
    <property type="entry name" value="TBL_N"/>
</dbReference>
<dbReference type="AlphaFoldDB" id="A0A2P6QZ31"/>
<dbReference type="Pfam" id="PF14416">
    <property type="entry name" value="PMR5N"/>
    <property type="match status" value="1"/>
</dbReference>
<feature type="domain" description="Trichome birefringence-like C-terminal" evidence="9">
    <location>
        <begin position="75"/>
        <end position="346"/>
    </location>
</feature>
<evidence type="ECO:0000256" key="7">
    <source>
        <dbReference type="SAM" id="MobiDB-lite"/>
    </source>
</evidence>